<organism evidence="2 3">
    <name type="scientific">Candidatus Curtissbacteria bacterium RIFCSPLOWO2_01_FULL_42_50</name>
    <dbReference type="NCBI Taxonomy" id="1797730"/>
    <lineage>
        <taxon>Bacteria</taxon>
        <taxon>Candidatus Curtissiibacteriota</taxon>
    </lineage>
</organism>
<keyword evidence="1" id="KW-0812">Transmembrane</keyword>
<sequence>MKPISVNSTAKIAVFLILILFLTYALWWLWQRQPGPHRLVSPESVTTATQEARPAENQKDIQITPADGSVLKSSKVLLQGKFLPDDFVLIYSNAYQAIVKTDKTGNFESEITLNMGLNLVNLTTISGNLKEEGQKKFSFWLTKDEDAGKNFFTGTVKSIFDTLITLTSANGDKNIRTGKSTKLDIPEEDGTQAAGIKNIRIGDFAIALGEASSRDTIIAQSLQIIRGDKPQNTRDFIIGKISANVRQDLFSVKNNKDGKLAEFALDKNSQITPSGQKAKITDIEKDKNAIVIYHKEDDKNIADLIYLIPQITSP</sequence>
<reference evidence="2 3" key="1">
    <citation type="journal article" date="2016" name="Nat. Commun.">
        <title>Thousands of microbial genomes shed light on interconnected biogeochemical processes in an aquifer system.</title>
        <authorList>
            <person name="Anantharaman K."/>
            <person name="Brown C.T."/>
            <person name="Hug L.A."/>
            <person name="Sharon I."/>
            <person name="Castelle C.J."/>
            <person name="Probst A.J."/>
            <person name="Thomas B.C."/>
            <person name="Singh A."/>
            <person name="Wilkins M.J."/>
            <person name="Karaoz U."/>
            <person name="Brodie E.L."/>
            <person name="Williams K.H."/>
            <person name="Hubbard S.S."/>
            <person name="Banfield J.F."/>
        </authorList>
    </citation>
    <scope>NUCLEOTIDE SEQUENCE [LARGE SCALE GENOMIC DNA]</scope>
</reference>
<name>A0A1F5H7Y8_9BACT</name>
<keyword evidence="1" id="KW-1133">Transmembrane helix</keyword>
<evidence type="ECO:0000313" key="3">
    <source>
        <dbReference type="Proteomes" id="UP000177039"/>
    </source>
</evidence>
<dbReference type="EMBL" id="MFBT01000005">
    <property type="protein sequence ID" value="OGE00180.1"/>
    <property type="molecule type" value="Genomic_DNA"/>
</dbReference>
<feature type="transmembrane region" description="Helical" evidence="1">
    <location>
        <begin position="12"/>
        <end position="30"/>
    </location>
</feature>
<accession>A0A1F5H7Y8</accession>
<dbReference type="AlphaFoldDB" id="A0A1F5H7Y8"/>
<dbReference type="Proteomes" id="UP000177039">
    <property type="component" value="Unassembled WGS sequence"/>
</dbReference>
<keyword evidence="1" id="KW-0472">Membrane</keyword>
<protein>
    <submittedName>
        <fullName evidence="2">Uncharacterized protein</fullName>
    </submittedName>
</protein>
<evidence type="ECO:0000256" key="1">
    <source>
        <dbReference type="SAM" id="Phobius"/>
    </source>
</evidence>
<proteinExistence type="predicted"/>
<comment type="caution">
    <text evidence="2">The sequence shown here is derived from an EMBL/GenBank/DDBJ whole genome shotgun (WGS) entry which is preliminary data.</text>
</comment>
<evidence type="ECO:0000313" key="2">
    <source>
        <dbReference type="EMBL" id="OGE00180.1"/>
    </source>
</evidence>
<gene>
    <name evidence="2" type="ORF">A3B54_02140</name>
</gene>